<dbReference type="PRINTS" id="PR00344">
    <property type="entry name" value="BCTRLSENSOR"/>
</dbReference>
<dbReference type="SMART" id="SM00387">
    <property type="entry name" value="HATPase_c"/>
    <property type="match status" value="1"/>
</dbReference>
<keyword evidence="6" id="KW-0418">Kinase</keyword>
<dbReference type="PANTHER" id="PTHR45339:SF5">
    <property type="entry name" value="HISTIDINE KINASE"/>
    <property type="match status" value="1"/>
</dbReference>
<keyword evidence="4" id="KW-0808">Transferase</keyword>
<evidence type="ECO:0000256" key="2">
    <source>
        <dbReference type="ARBA" id="ARBA00012438"/>
    </source>
</evidence>
<dbReference type="GO" id="GO:0005524">
    <property type="term" value="F:ATP binding"/>
    <property type="evidence" value="ECO:0007669"/>
    <property type="project" value="UniProtKB-KW"/>
</dbReference>
<evidence type="ECO:0000256" key="8">
    <source>
        <dbReference type="ARBA" id="ARBA00023012"/>
    </source>
</evidence>
<dbReference type="EMBL" id="RBZM01000014">
    <property type="protein sequence ID" value="RKP45841.1"/>
    <property type="molecule type" value="Genomic_DNA"/>
</dbReference>
<dbReference type="InterPro" id="IPR004358">
    <property type="entry name" value="Sig_transdc_His_kin-like_C"/>
</dbReference>
<name>A0A494X8A1_9BACL</name>
<proteinExistence type="predicted"/>
<reference evidence="10 11" key="1">
    <citation type="submission" date="2018-10" db="EMBL/GenBank/DDBJ databases">
        <title>Cohnella sp. M2MS4P-1, whole genome shotgun sequence.</title>
        <authorList>
            <person name="Tuo L."/>
        </authorList>
    </citation>
    <scope>NUCLEOTIDE SEQUENCE [LARGE SCALE GENOMIC DNA]</scope>
    <source>
        <strain evidence="10 11">M2MS4P-1</strain>
    </source>
</reference>
<keyword evidence="7" id="KW-0067">ATP-binding</keyword>
<organism evidence="10 11">
    <name type="scientific">Cohnella endophytica</name>
    <dbReference type="NCBI Taxonomy" id="2419778"/>
    <lineage>
        <taxon>Bacteria</taxon>
        <taxon>Bacillati</taxon>
        <taxon>Bacillota</taxon>
        <taxon>Bacilli</taxon>
        <taxon>Bacillales</taxon>
        <taxon>Paenibacillaceae</taxon>
        <taxon>Cohnella</taxon>
    </lineage>
</organism>
<evidence type="ECO:0000256" key="3">
    <source>
        <dbReference type="ARBA" id="ARBA00022553"/>
    </source>
</evidence>
<comment type="caution">
    <text evidence="10">The sequence shown here is derived from an EMBL/GenBank/DDBJ whole genome shotgun (WGS) entry which is preliminary data.</text>
</comment>
<protein>
    <recommendedName>
        <fullName evidence="2">histidine kinase</fullName>
        <ecNumber evidence="2">2.7.13.3</ecNumber>
    </recommendedName>
</protein>
<dbReference type="GO" id="GO:0000160">
    <property type="term" value="P:phosphorelay signal transduction system"/>
    <property type="evidence" value="ECO:0007669"/>
    <property type="project" value="UniProtKB-KW"/>
</dbReference>
<keyword evidence="11" id="KW-1185">Reference proteome</keyword>
<evidence type="ECO:0000256" key="4">
    <source>
        <dbReference type="ARBA" id="ARBA00022679"/>
    </source>
</evidence>
<sequence length="196" mass="21287">MLAIMNDILEFTRLESGKQETDEQPFSVKETIAYAMSGYKKIAAEKKLAFSCHIDNGVPNYVLGDPHLYGKMLVRLIDNAIKFTSNGQVDIFVKTVGEQASSNGAILLETSVKDTGIGIHELKKELLFLPFSQLDTSYSRNYDGLGMGLAIAQAIAKALGGYIRLADNDGAGANFVALIEVQPFEVPQDQPAIVLS</sequence>
<dbReference type="PANTHER" id="PTHR45339">
    <property type="entry name" value="HYBRID SIGNAL TRANSDUCTION HISTIDINE KINASE J"/>
    <property type="match status" value="1"/>
</dbReference>
<dbReference type="GO" id="GO:0004673">
    <property type="term" value="F:protein histidine kinase activity"/>
    <property type="evidence" value="ECO:0007669"/>
    <property type="project" value="UniProtKB-EC"/>
</dbReference>
<keyword evidence="3" id="KW-0597">Phosphoprotein</keyword>
<feature type="domain" description="Histidine kinase" evidence="9">
    <location>
        <begin position="1"/>
        <end position="183"/>
    </location>
</feature>
<dbReference type="InterPro" id="IPR036890">
    <property type="entry name" value="HATPase_C_sf"/>
</dbReference>
<evidence type="ECO:0000256" key="1">
    <source>
        <dbReference type="ARBA" id="ARBA00000085"/>
    </source>
</evidence>
<evidence type="ECO:0000256" key="5">
    <source>
        <dbReference type="ARBA" id="ARBA00022741"/>
    </source>
</evidence>
<keyword evidence="8" id="KW-0902">Two-component regulatory system</keyword>
<keyword evidence="5" id="KW-0547">Nucleotide-binding</keyword>
<evidence type="ECO:0000259" key="9">
    <source>
        <dbReference type="PROSITE" id="PS50109"/>
    </source>
</evidence>
<dbReference type="InterPro" id="IPR003594">
    <property type="entry name" value="HATPase_dom"/>
</dbReference>
<dbReference type="Proteomes" id="UP000282076">
    <property type="component" value="Unassembled WGS sequence"/>
</dbReference>
<evidence type="ECO:0000313" key="11">
    <source>
        <dbReference type="Proteomes" id="UP000282076"/>
    </source>
</evidence>
<evidence type="ECO:0000256" key="7">
    <source>
        <dbReference type="ARBA" id="ARBA00022840"/>
    </source>
</evidence>
<dbReference type="SUPFAM" id="SSF55874">
    <property type="entry name" value="ATPase domain of HSP90 chaperone/DNA topoisomerase II/histidine kinase"/>
    <property type="match status" value="1"/>
</dbReference>
<gene>
    <name evidence="10" type="ORF">D7Z26_25160</name>
</gene>
<dbReference type="AlphaFoldDB" id="A0A494X8A1"/>
<accession>A0A494X8A1</accession>
<dbReference type="PROSITE" id="PS50109">
    <property type="entry name" value="HIS_KIN"/>
    <property type="match status" value="1"/>
</dbReference>
<dbReference type="InterPro" id="IPR005467">
    <property type="entry name" value="His_kinase_dom"/>
</dbReference>
<dbReference type="Gene3D" id="3.30.565.10">
    <property type="entry name" value="Histidine kinase-like ATPase, C-terminal domain"/>
    <property type="match status" value="1"/>
</dbReference>
<evidence type="ECO:0000256" key="6">
    <source>
        <dbReference type="ARBA" id="ARBA00022777"/>
    </source>
</evidence>
<dbReference type="Pfam" id="PF02518">
    <property type="entry name" value="HATPase_c"/>
    <property type="match status" value="1"/>
</dbReference>
<comment type="catalytic activity">
    <reaction evidence="1">
        <text>ATP + protein L-histidine = ADP + protein N-phospho-L-histidine.</text>
        <dbReference type="EC" id="2.7.13.3"/>
    </reaction>
</comment>
<evidence type="ECO:0000313" key="10">
    <source>
        <dbReference type="EMBL" id="RKP45841.1"/>
    </source>
</evidence>
<dbReference type="EC" id="2.7.13.3" evidence="2"/>